<dbReference type="PROSITE" id="PS50262">
    <property type="entry name" value="G_PROTEIN_RECEP_F1_2"/>
    <property type="match status" value="1"/>
</dbReference>
<evidence type="ECO:0000259" key="9">
    <source>
        <dbReference type="PROSITE" id="PS50262"/>
    </source>
</evidence>
<evidence type="ECO:0000256" key="3">
    <source>
        <dbReference type="ARBA" id="ARBA00022989"/>
    </source>
</evidence>
<dbReference type="AlphaFoldDB" id="B3RIW1"/>
<feature type="transmembrane region" description="Helical" evidence="8">
    <location>
        <begin position="276"/>
        <end position="297"/>
    </location>
</feature>
<dbReference type="InterPro" id="IPR000276">
    <property type="entry name" value="GPCR_Rhodpsn"/>
</dbReference>
<evidence type="ECO:0000256" key="2">
    <source>
        <dbReference type="ARBA" id="ARBA00022692"/>
    </source>
</evidence>
<feature type="domain" description="G-protein coupled receptors family 1 profile" evidence="9">
    <location>
        <begin position="35"/>
        <end position="295"/>
    </location>
</feature>
<dbReference type="PhylomeDB" id="B3RIW1"/>
<organism evidence="10 11">
    <name type="scientific">Trichoplax adhaerens</name>
    <name type="common">Trichoplax reptans</name>
    <dbReference type="NCBI Taxonomy" id="10228"/>
    <lineage>
        <taxon>Eukaryota</taxon>
        <taxon>Metazoa</taxon>
        <taxon>Placozoa</taxon>
        <taxon>Uniplacotomia</taxon>
        <taxon>Trichoplacea</taxon>
        <taxon>Trichoplacidae</taxon>
        <taxon>Trichoplax</taxon>
    </lineage>
</organism>
<keyword evidence="7" id="KW-0807">Transducer</keyword>
<dbReference type="PANTHER" id="PTHR45695:SF9">
    <property type="entry name" value="LEUCOKININ RECEPTOR"/>
    <property type="match status" value="1"/>
</dbReference>
<sequence length="317" mass="36254">MARNFTFEEIFVKPANVMVAKTIVSLIIFIGAFGGNAMVIGVLLRQSSKRIGIAEYYIAALAFADLLVTSLYVPINLLSDYLRGAWVFGAAGCKIINYIRTTAMTALAFTLVALAIDRYRAICRSFQFESSKARTKKTILLVWILSAALMTPYLYVIQSDEFKLYNFNVQFCRRKYGNEEFRTFMIIFNYLILCVVPSVILVFCYSRIILRIWKSIKYPVNEVRQGSSKIDNARKKTITTITIMTILFLLLWVPLWTMQIVFDSRPQTFTTEEKEVMFWVVCLANSCSVLHPIAYAFSGGKFQSKKSQTVTRMSTIR</sequence>
<proteinExistence type="predicted"/>
<dbReference type="PRINTS" id="PR00237">
    <property type="entry name" value="GPCRRHODOPSN"/>
</dbReference>
<keyword evidence="3 8" id="KW-1133">Transmembrane helix</keyword>
<dbReference type="GO" id="GO:0005886">
    <property type="term" value="C:plasma membrane"/>
    <property type="evidence" value="ECO:0000318"/>
    <property type="project" value="GO_Central"/>
</dbReference>
<evidence type="ECO:0000256" key="4">
    <source>
        <dbReference type="ARBA" id="ARBA00023040"/>
    </source>
</evidence>
<evidence type="ECO:0000313" key="11">
    <source>
        <dbReference type="Proteomes" id="UP000009022"/>
    </source>
</evidence>
<reference evidence="10 11" key="1">
    <citation type="journal article" date="2008" name="Nature">
        <title>The Trichoplax genome and the nature of placozoans.</title>
        <authorList>
            <person name="Srivastava M."/>
            <person name="Begovic E."/>
            <person name="Chapman J."/>
            <person name="Putnam N.H."/>
            <person name="Hellsten U."/>
            <person name="Kawashima T."/>
            <person name="Kuo A."/>
            <person name="Mitros T."/>
            <person name="Salamov A."/>
            <person name="Carpenter M.L."/>
            <person name="Signorovitch A.Y."/>
            <person name="Moreno M.A."/>
            <person name="Kamm K."/>
            <person name="Grimwood J."/>
            <person name="Schmutz J."/>
            <person name="Shapiro H."/>
            <person name="Grigoriev I.V."/>
            <person name="Buss L.W."/>
            <person name="Schierwater B."/>
            <person name="Dellaporta S.L."/>
            <person name="Rokhsar D.S."/>
        </authorList>
    </citation>
    <scope>NUCLEOTIDE SEQUENCE [LARGE SCALE GENOMIC DNA]</scope>
    <source>
        <strain evidence="10 11">Grell-BS-1999</strain>
    </source>
</reference>
<feature type="transmembrane region" description="Helical" evidence="8">
    <location>
        <begin position="23"/>
        <end position="44"/>
    </location>
</feature>
<dbReference type="CTD" id="6749677"/>
<dbReference type="OMA" id="VINCAPE"/>
<dbReference type="EMBL" id="DS985241">
    <property type="protein sequence ID" value="EDV29261.1"/>
    <property type="molecule type" value="Genomic_DNA"/>
</dbReference>
<dbReference type="SUPFAM" id="SSF81321">
    <property type="entry name" value="Family A G protein-coupled receptor-like"/>
    <property type="match status" value="1"/>
</dbReference>
<dbReference type="RefSeq" id="XP_002108463.1">
    <property type="nucleotide sequence ID" value="XM_002108427.1"/>
</dbReference>
<evidence type="ECO:0000256" key="7">
    <source>
        <dbReference type="ARBA" id="ARBA00023224"/>
    </source>
</evidence>
<name>B3RIW1_TRIAD</name>
<evidence type="ECO:0000256" key="8">
    <source>
        <dbReference type="SAM" id="Phobius"/>
    </source>
</evidence>
<dbReference type="Proteomes" id="UP000009022">
    <property type="component" value="Unassembled WGS sequence"/>
</dbReference>
<dbReference type="Gene3D" id="1.20.1070.10">
    <property type="entry name" value="Rhodopsin 7-helix transmembrane proteins"/>
    <property type="match status" value="1"/>
</dbReference>
<protein>
    <recommendedName>
        <fullName evidence="9">G-protein coupled receptors family 1 profile domain-containing protein</fullName>
    </recommendedName>
</protein>
<dbReference type="STRING" id="10228.B3RIW1"/>
<keyword evidence="6" id="KW-0675">Receptor</keyword>
<dbReference type="InterPro" id="IPR017452">
    <property type="entry name" value="GPCR_Rhodpsn_7TM"/>
</dbReference>
<feature type="transmembrane region" description="Helical" evidence="8">
    <location>
        <begin position="184"/>
        <end position="205"/>
    </location>
</feature>
<accession>B3RIW1</accession>
<dbReference type="GO" id="GO:0004930">
    <property type="term" value="F:G protein-coupled receptor activity"/>
    <property type="evidence" value="ECO:0000318"/>
    <property type="project" value="GO_Central"/>
</dbReference>
<dbReference type="OrthoDB" id="5975505at2759"/>
<evidence type="ECO:0000313" key="10">
    <source>
        <dbReference type="EMBL" id="EDV29261.1"/>
    </source>
</evidence>
<evidence type="ECO:0000256" key="6">
    <source>
        <dbReference type="ARBA" id="ARBA00023170"/>
    </source>
</evidence>
<keyword evidence="4" id="KW-0297">G-protein coupled receptor</keyword>
<evidence type="ECO:0000256" key="1">
    <source>
        <dbReference type="ARBA" id="ARBA00004141"/>
    </source>
</evidence>
<dbReference type="InParanoid" id="B3RIW1"/>
<dbReference type="HOGENOM" id="CLU_009579_15_0_1"/>
<comment type="subcellular location">
    <subcellularLocation>
        <location evidence="1">Membrane</location>
        <topology evidence="1">Multi-pass membrane protein</topology>
    </subcellularLocation>
</comment>
<dbReference type="GeneID" id="6749677"/>
<keyword evidence="2 8" id="KW-0812">Transmembrane</keyword>
<dbReference type="eggNOG" id="KOG3656">
    <property type="taxonomic scope" value="Eukaryota"/>
</dbReference>
<feature type="transmembrane region" description="Helical" evidence="8">
    <location>
        <begin position="138"/>
        <end position="157"/>
    </location>
</feature>
<dbReference type="Pfam" id="PF00001">
    <property type="entry name" value="7tm_1"/>
    <property type="match status" value="1"/>
</dbReference>
<feature type="transmembrane region" description="Helical" evidence="8">
    <location>
        <begin position="95"/>
        <end position="117"/>
    </location>
</feature>
<dbReference type="GO" id="GO:0007186">
    <property type="term" value="P:G protein-coupled receptor signaling pathway"/>
    <property type="evidence" value="ECO:0000318"/>
    <property type="project" value="GO_Central"/>
</dbReference>
<feature type="transmembrane region" description="Helical" evidence="8">
    <location>
        <begin position="237"/>
        <end position="256"/>
    </location>
</feature>
<keyword evidence="5 8" id="KW-0472">Membrane</keyword>
<evidence type="ECO:0000256" key="5">
    <source>
        <dbReference type="ARBA" id="ARBA00023136"/>
    </source>
</evidence>
<feature type="transmembrane region" description="Helical" evidence="8">
    <location>
        <begin position="56"/>
        <end position="75"/>
    </location>
</feature>
<gene>
    <name evidence="10" type="ORF">TRIADDRAFT_18468</name>
</gene>
<dbReference type="GO" id="GO:0032870">
    <property type="term" value="P:cellular response to hormone stimulus"/>
    <property type="evidence" value="ECO:0000318"/>
    <property type="project" value="GO_Central"/>
</dbReference>
<dbReference type="KEGG" id="tad:TRIADDRAFT_18468"/>
<dbReference type="PANTHER" id="PTHR45695">
    <property type="entry name" value="LEUCOKININ RECEPTOR-RELATED"/>
    <property type="match status" value="1"/>
</dbReference>
<keyword evidence="11" id="KW-1185">Reference proteome</keyword>